<feature type="region of interest" description="Disordered" evidence="1">
    <location>
        <begin position="1"/>
        <end position="120"/>
    </location>
</feature>
<feature type="compositionally biased region" description="Basic and acidic residues" evidence="1">
    <location>
        <begin position="28"/>
        <end position="57"/>
    </location>
</feature>
<reference evidence="3" key="1">
    <citation type="submission" date="2022-11" db="UniProtKB">
        <authorList>
            <consortium name="WormBaseParasite"/>
        </authorList>
    </citation>
    <scope>IDENTIFICATION</scope>
</reference>
<evidence type="ECO:0000313" key="2">
    <source>
        <dbReference type="Proteomes" id="UP000887565"/>
    </source>
</evidence>
<sequence>MKTAAPATQQPPAHQSESHHSRHQSYSCDDRHCKETQQPHAISRDSCQHERRDDAPPHRTQNVFKAPLPLPPLMDVELATSSSTSLRPTATSQPPAPTSATTTNVTHTMSLPPTASTSAQSTTQTQLQLVIMTRPALGVAPLTSIAQSVELRWPSEATRLPNYTHF</sequence>
<proteinExistence type="predicted"/>
<organism evidence="2 3">
    <name type="scientific">Romanomermis culicivorax</name>
    <name type="common">Nematode worm</name>
    <dbReference type="NCBI Taxonomy" id="13658"/>
    <lineage>
        <taxon>Eukaryota</taxon>
        <taxon>Metazoa</taxon>
        <taxon>Ecdysozoa</taxon>
        <taxon>Nematoda</taxon>
        <taxon>Enoplea</taxon>
        <taxon>Dorylaimia</taxon>
        <taxon>Mermithida</taxon>
        <taxon>Mermithoidea</taxon>
        <taxon>Mermithidae</taxon>
        <taxon>Romanomermis</taxon>
    </lineage>
</organism>
<dbReference type="AlphaFoldDB" id="A0A915HUS2"/>
<feature type="compositionally biased region" description="Low complexity" evidence="1">
    <location>
        <begin position="1"/>
        <end position="15"/>
    </location>
</feature>
<dbReference type="WBParaSite" id="nRc.2.0.1.t05291-RA">
    <property type="protein sequence ID" value="nRc.2.0.1.t05291-RA"/>
    <property type="gene ID" value="nRc.2.0.1.g05291"/>
</dbReference>
<evidence type="ECO:0000313" key="3">
    <source>
        <dbReference type="WBParaSite" id="nRc.2.0.1.t05291-RA"/>
    </source>
</evidence>
<dbReference type="Proteomes" id="UP000887565">
    <property type="component" value="Unplaced"/>
</dbReference>
<protein>
    <submittedName>
        <fullName evidence="3">Uncharacterized protein</fullName>
    </submittedName>
</protein>
<feature type="compositionally biased region" description="Low complexity" evidence="1">
    <location>
        <begin position="88"/>
        <end position="120"/>
    </location>
</feature>
<keyword evidence="2" id="KW-1185">Reference proteome</keyword>
<name>A0A915HUS2_ROMCU</name>
<accession>A0A915HUS2</accession>
<evidence type="ECO:0000256" key="1">
    <source>
        <dbReference type="SAM" id="MobiDB-lite"/>
    </source>
</evidence>